<dbReference type="NCBIfam" id="NF009154">
    <property type="entry name" value="PRK12497.3-3"/>
    <property type="match status" value="1"/>
</dbReference>
<dbReference type="InterPro" id="IPR011856">
    <property type="entry name" value="tRNA_endonuc-like_dom_sf"/>
</dbReference>
<dbReference type="CDD" id="cd20736">
    <property type="entry name" value="PoNe_Nuclease"/>
    <property type="match status" value="1"/>
</dbReference>
<dbReference type="GO" id="GO:0003676">
    <property type="term" value="F:nucleic acid binding"/>
    <property type="evidence" value="ECO:0007669"/>
    <property type="project" value="InterPro"/>
</dbReference>
<evidence type="ECO:0000256" key="2">
    <source>
        <dbReference type="HAMAP-Rule" id="MF_00048"/>
    </source>
</evidence>
<accession>A0A1M7HWX5</accession>
<dbReference type="PANTHER" id="PTHR34039:SF1">
    <property type="entry name" value="UPF0102 PROTEIN YRAN"/>
    <property type="match status" value="1"/>
</dbReference>
<dbReference type="RefSeq" id="WP_073250657.1">
    <property type="nucleotide sequence ID" value="NZ_FRCS01000001.1"/>
</dbReference>
<dbReference type="PANTHER" id="PTHR34039">
    <property type="entry name" value="UPF0102 PROTEIN YRAN"/>
    <property type="match status" value="1"/>
</dbReference>
<proteinExistence type="inferred from homology"/>
<evidence type="ECO:0000256" key="1">
    <source>
        <dbReference type="ARBA" id="ARBA00006738"/>
    </source>
</evidence>
<organism evidence="3 4">
    <name type="scientific">Cryptosporangium aurantiacum</name>
    <dbReference type="NCBI Taxonomy" id="134849"/>
    <lineage>
        <taxon>Bacteria</taxon>
        <taxon>Bacillati</taxon>
        <taxon>Actinomycetota</taxon>
        <taxon>Actinomycetes</taxon>
        <taxon>Cryptosporangiales</taxon>
        <taxon>Cryptosporangiaceae</taxon>
        <taxon>Cryptosporangium</taxon>
    </lineage>
</organism>
<keyword evidence="3" id="KW-0255">Endonuclease</keyword>
<dbReference type="InterPro" id="IPR011335">
    <property type="entry name" value="Restrct_endonuc-II-like"/>
</dbReference>
<sequence length="120" mass="12968">MGAAARGAVGAYGERVAARHLEQAGLVVLDRNWRCADGELDIVARDGTALVICEVKTRRSERYGTPAEAVVAAKATRLRRLAAQWIRAAGVHPETVRFDVVSVRPQRSGAAHVEHLRGAF</sequence>
<dbReference type="InterPro" id="IPR003509">
    <property type="entry name" value="UPF0102_YraN-like"/>
</dbReference>
<gene>
    <name evidence="3" type="ORF">SAMN05443668_101319</name>
</gene>
<dbReference type="NCBIfam" id="NF009150">
    <property type="entry name" value="PRK12497.1-3"/>
    <property type="match status" value="1"/>
</dbReference>
<dbReference type="GO" id="GO:0004519">
    <property type="term" value="F:endonuclease activity"/>
    <property type="evidence" value="ECO:0007669"/>
    <property type="project" value="UniProtKB-KW"/>
</dbReference>
<dbReference type="EMBL" id="FRCS01000001">
    <property type="protein sequence ID" value="SHM33016.1"/>
    <property type="molecule type" value="Genomic_DNA"/>
</dbReference>
<keyword evidence="4" id="KW-1185">Reference proteome</keyword>
<reference evidence="3 4" key="1">
    <citation type="submission" date="2016-11" db="EMBL/GenBank/DDBJ databases">
        <authorList>
            <person name="Jaros S."/>
            <person name="Januszkiewicz K."/>
            <person name="Wedrychowicz H."/>
        </authorList>
    </citation>
    <scope>NUCLEOTIDE SEQUENCE [LARGE SCALE GENOMIC DNA]</scope>
    <source>
        <strain evidence="3 4">DSM 46144</strain>
    </source>
</reference>
<comment type="similarity">
    <text evidence="1 2">Belongs to the UPF0102 family.</text>
</comment>
<keyword evidence="3" id="KW-0540">Nuclease</keyword>
<evidence type="ECO:0000313" key="3">
    <source>
        <dbReference type="EMBL" id="SHM33016.1"/>
    </source>
</evidence>
<dbReference type="Pfam" id="PF02021">
    <property type="entry name" value="UPF0102"/>
    <property type="match status" value="1"/>
</dbReference>
<dbReference type="SUPFAM" id="SSF52980">
    <property type="entry name" value="Restriction endonuclease-like"/>
    <property type="match status" value="1"/>
</dbReference>
<dbReference type="OrthoDB" id="9794876at2"/>
<dbReference type="Proteomes" id="UP000184440">
    <property type="component" value="Unassembled WGS sequence"/>
</dbReference>
<dbReference type="AlphaFoldDB" id="A0A1M7HWX5"/>
<dbReference type="STRING" id="134849.SAMN05443668_101319"/>
<keyword evidence="3" id="KW-0378">Hydrolase</keyword>
<name>A0A1M7HWX5_9ACTN</name>
<dbReference type="Gene3D" id="3.40.1350.10">
    <property type="match status" value="1"/>
</dbReference>
<evidence type="ECO:0000313" key="4">
    <source>
        <dbReference type="Proteomes" id="UP000184440"/>
    </source>
</evidence>
<protein>
    <recommendedName>
        <fullName evidence="2">UPF0102 protein SAMN05443668_101319</fullName>
    </recommendedName>
</protein>
<dbReference type="HAMAP" id="MF_00048">
    <property type="entry name" value="UPF0102"/>
    <property type="match status" value="1"/>
</dbReference>